<dbReference type="PANTHER" id="PTHR32315">
    <property type="entry name" value="ADENINE PHOSPHORIBOSYLTRANSFERASE"/>
    <property type="match status" value="1"/>
</dbReference>
<organism evidence="14 15">
    <name type="scientific">Sandaracinus amylolyticus</name>
    <dbReference type="NCBI Taxonomy" id="927083"/>
    <lineage>
        <taxon>Bacteria</taxon>
        <taxon>Pseudomonadati</taxon>
        <taxon>Myxococcota</taxon>
        <taxon>Polyangia</taxon>
        <taxon>Polyangiales</taxon>
        <taxon>Sandaracinaceae</taxon>
        <taxon>Sandaracinus</taxon>
    </lineage>
</organism>
<dbReference type="GO" id="GO:0002055">
    <property type="term" value="F:adenine binding"/>
    <property type="evidence" value="ECO:0007669"/>
    <property type="project" value="TreeGrafter"/>
</dbReference>
<dbReference type="EMBL" id="CP011125">
    <property type="protein sequence ID" value="AKF07447.1"/>
    <property type="molecule type" value="Genomic_DNA"/>
</dbReference>
<dbReference type="GO" id="GO:0003999">
    <property type="term" value="F:adenine phosphoribosyltransferase activity"/>
    <property type="evidence" value="ECO:0007669"/>
    <property type="project" value="UniProtKB-UniRule"/>
</dbReference>
<evidence type="ECO:0000313" key="15">
    <source>
        <dbReference type="Proteomes" id="UP000034883"/>
    </source>
</evidence>
<evidence type="ECO:0000256" key="4">
    <source>
        <dbReference type="ARBA" id="ARBA00004659"/>
    </source>
</evidence>
<evidence type="ECO:0000256" key="2">
    <source>
        <dbReference type="ARBA" id="ARBA00003968"/>
    </source>
</evidence>
<keyword evidence="8 12" id="KW-0963">Cytoplasm</keyword>
<dbReference type="HAMAP" id="MF_00004">
    <property type="entry name" value="Aden_phosphoribosyltr"/>
    <property type="match status" value="1"/>
</dbReference>
<dbReference type="STRING" id="927083.DB32_004596"/>
<name>A0A0F6YJU9_9BACT</name>
<dbReference type="NCBIfam" id="NF002634">
    <property type="entry name" value="PRK02304.1-3"/>
    <property type="match status" value="1"/>
</dbReference>
<evidence type="ECO:0000256" key="8">
    <source>
        <dbReference type="ARBA" id="ARBA00022490"/>
    </source>
</evidence>
<accession>A0A0F6YJU9</accession>
<keyword evidence="11 12" id="KW-0660">Purine salvage</keyword>
<dbReference type="Gene3D" id="3.40.50.2020">
    <property type="match status" value="1"/>
</dbReference>
<dbReference type="InterPro" id="IPR050054">
    <property type="entry name" value="UPRTase/APRTase"/>
</dbReference>
<dbReference type="KEGG" id="samy:DB32_004596"/>
<comment type="pathway">
    <text evidence="4 12">Purine metabolism; AMP biosynthesis via salvage pathway; AMP from adenine: step 1/1.</text>
</comment>
<dbReference type="EC" id="2.4.2.7" evidence="7 12"/>
<dbReference type="Proteomes" id="UP000034883">
    <property type="component" value="Chromosome"/>
</dbReference>
<dbReference type="UniPathway" id="UPA00588">
    <property type="reaction ID" value="UER00646"/>
</dbReference>
<dbReference type="GO" id="GO:0044209">
    <property type="term" value="P:AMP salvage"/>
    <property type="evidence" value="ECO:0007669"/>
    <property type="project" value="UniProtKB-UniRule"/>
</dbReference>
<comment type="function">
    <text evidence="2 12">Catalyzes a salvage reaction resulting in the formation of AMP, that is energically less costly than de novo synthesis.</text>
</comment>
<evidence type="ECO:0000256" key="11">
    <source>
        <dbReference type="ARBA" id="ARBA00022726"/>
    </source>
</evidence>
<dbReference type="CDD" id="cd06223">
    <property type="entry name" value="PRTases_typeI"/>
    <property type="match status" value="1"/>
</dbReference>
<dbReference type="PANTHER" id="PTHR32315:SF3">
    <property type="entry name" value="ADENINE PHOSPHORIBOSYLTRANSFERASE"/>
    <property type="match status" value="1"/>
</dbReference>
<proteinExistence type="inferred from homology"/>
<evidence type="ECO:0000256" key="1">
    <source>
        <dbReference type="ARBA" id="ARBA00000868"/>
    </source>
</evidence>
<dbReference type="Pfam" id="PF00156">
    <property type="entry name" value="Pribosyltran"/>
    <property type="match status" value="1"/>
</dbReference>
<evidence type="ECO:0000256" key="7">
    <source>
        <dbReference type="ARBA" id="ARBA00011893"/>
    </source>
</evidence>
<dbReference type="GO" id="GO:0016208">
    <property type="term" value="F:AMP binding"/>
    <property type="evidence" value="ECO:0007669"/>
    <property type="project" value="TreeGrafter"/>
</dbReference>
<dbReference type="NCBIfam" id="TIGR01090">
    <property type="entry name" value="apt"/>
    <property type="match status" value="1"/>
</dbReference>
<protein>
    <recommendedName>
        <fullName evidence="7 12">Adenine phosphoribosyltransferase</fullName>
        <shortName evidence="12">APRT</shortName>
        <ecNumber evidence="7 12">2.4.2.7</ecNumber>
    </recommendedName>
</protein>
<comment type="subunit">
    <text evidence="6 12">Homodimer.</text>
</comment>
<dbReference type="InterPro" id="IPR029057">
    <property type="entry name" value="PRTase-like"/>
</dbReference>
<comment type="similarity">
    <text evidence="5 12">Belongs to the purine/pyrimidine phosphoribosyltransferase family.</text>
</comment>
<evidence type="ECO:0000256" key="12">
    <source>
        <dbReference type="HAMAP-Rule" id="MF_00004"/>
    </source>
</evidence>
<comment type="catalytic activity">
    <reaction evidence="1 12">
        <text>AMP + diphosphate = 5-phospho-alpha-D-ribose 1-diphosphate + adenine</text>
        <dbReference type="Rhea" id="RHEA:16609"/>
        <dbReference type="ChEBI" id="CHEBI:16708"/>
        <dbReference type="ChEBI" id="CHEBI:33019"/>
        <dbReference type="ChEBI" id="CHEBI:58017"/>
        <dbReference type="ChEBI" id="CHEBI:456215"/>
        <dbReference type="EC" id="2.4.2.7"/>
    </reaction>
</comment>
<dbReference type="AlphaFoldDB" id="A0A0F6YJU9"/>
<dbReference type="InterPro" id="IPR005764">
    <property type="entry name" value="Ade_phspho_trans"/>
</dbReference>
<evidence type="ECO:0000256" key="9">
    <source>
        <dbReference type="ARBA" id="ARBA00022676"/>
    </source>
</evidence>
<evidence type="ECO:0000256" key="10">
    <source>
        <dbReference type="ARBA" id="ARBA00022679"/>
    </source>
</evidence>
<sequence length="175" mass="18744">MDPRVDLIRSRIRDVADFPKPGILFRDITPLLSDGVAFRTAIDLLAEQARPLAPEVIVGIESRGFLFGAPLATALGIGFVPVRKPGKLPHATTREEYDLEYGTDAVEMHSDALSHGTRVLVVDDVIATGGTARATCKLVKRLGGEIVGAAFLIELTFLDGGAKLAPIPTIALVRY</sequence>
<dbReference type="RefSeq" id="WP_053234704.1">
    <property type="nucleotide sequence ID" value="NZ_CP011125.1"/>
</dbReference>
<evidence type="ECO:0000256" key="5">
    <source>
        <dbReference type="ARBA" id="ARBA00008391"/>
    </source>
</evidence>
<evidence type="ECO:0000313" key="14">
    <source>
        <dbReference type="EMBL" id="AKF07447.1"/>
    </source>
</evidence>
<evidence type="ECO:0000256" key="3">
    <source>
        <dbReference type="ARBA" id="ARBA00004496"/>
    </source>
</evidence>
<dbReference type="GO" id="GO:0005737">
    <property type="term" value="C:cytoplasm"/>
    <property type="evidence" value="ECO:0007669"/>
    <property type="project" value="UniProtKB-SubCell"/>
</dbReference>
<dbReference type="SUPFAM" id="SSF53271">
    <property type="entry name" value="PRTase-like"/>
    <property type="match status" value="1"/>
</dbReference>
<dbReference type="FunFam" id="3.40.50.2020:FF:000004">
    <property type="entry name" value="Adenine phosphoribosyltransferase"/>
    <property type="match status" value="1"/>
</dbReference>
<keyword evidence="15" id="KW-1185">Reference proteome</keyword>
<keyword evidence="9 12" id="KW-0328">Glycosyltransferase</keyword>
<feature type="domain" description="Phosphoribosyltransferase" evidence="13">
    <location>
        <begin position="53"/>
        <end position="153"/>
    </location>
</feature>
<dbReference type="InterPro" id="IPR000836">
    <property type="entry name" value="PRTase_dom"/>
</dbReference>
<evidence type="ECO:0000259" key="13">
    <source>
        <dbReference type="Pfam" id="PF00156"/>
    </source>
</evidence>
<dbReference type="GO" id="GO:0006166">
    <property type="term" value="P:purine ribonucleoside salvage"/>
    <property type="evidence" value="ECO:0007669"/>
    <property type="project" value="UniProtKB-UniRule"/>
</dbReference>
<gene>
    <name evidence="12" type="primary">apt</name>
    <name evidence="14" type="ORF">DB32_004596</name>
</gene>
<dbReference type="GO" id="GO:0006168">
    <property type="term" value="P:adenine salvage"/>
    <property type="evidence" value="ECO:0007669"/>
    <property type="project" value="InterPro"/>
</dbReference>
<comment type="subcellular location">
    <subcellularLocation>
        <location evidence="3 12">Cytoplasm</location>
    </subcellularLocation>
</comment>
<keyword evidence="10 12" id="KW-0808">Transferase</keyword>
<reference evidence="14 15" key="1">
    <citation type="submission" date="2015-03" db="EMBL/GenBank/DDBJ databases">
        <title>Genome assembly of Sandaracinus amylolyticus DSM 53668.</title>
        <authorList>
            <person name="Sharma G."/>
            <person name="Subramanian S."/>
        </authorList>
    </citation>
    <scope>NUCLEOTIDE SEQUENCE [LARGE SCALE GENOMIC DNA]</scope>
    <source>
        <strain evidence="14 15">DSM 53668</strain>
    </source>
</reference>
<evidence type="ECO:0000256" key="6">
    <source>
        <dbReference type="ARBA" id="ARBA00011738"/>
    </source>
</evidence>
<dbReference type="OrthoDB" id="9803963at2"/>
<dbReference type="NCBIfam" id="NF002636">
    <property type="entry name" value="PRK02304.1-5"/>
    <property type="match status" value="1"/>
</dbReference>